<dbReference type="InterPro" id="IPR046342">
    <property type="entry name" value="CBS_dom_sf"/>
</dbReference>
<accession>A0ABV9RC16</accession>
<dbReference type="RefSeq" id="WP_274186918.1">
    <property type="nucleotide sequence ID" value="NZ_BAABHN010000003.1"/>
</dbReference>
<organism evidence="1 2">
    <name type="scientific">Actinomycetospora chibensis</name>
    <dbReference type="NCBI Taxonomy" id="663606"/>
    <lineage>
        <taxon>Bacteria</taxon>
        <taxon>Bacillati</taxon>
        <taxon>Actinomycetota</taxon>
        <taxon>Actinomycetes</taxon>
        <taxon>Pseudonocardiales</taxon>
        <taxon>Pseudonocardiaceae</taxon>
        <taxon>Actinomycetospora</taxon>
    </lineage>
</organism>
<dbReference type="Proteomes" id="UP001595909">
    <property type="component" value="Unassembled WGS sequence"/>
</dbReference>
<gene>
    <name evidence="1" type="ORF">ACFPEL_02690</name>
</gene>
<sequence length="148" mass="15406">MSTAPSLSATGPPVDLDAPVHTVARPATVLAETTPLPEAWTRLHEDPVRCGVVVRDGLPIAVVTAGGLAESWPAGGPLVQHRRTVHELLDRPCGVEVLDENDTVRHAGHRLLATALPALPVRSPRGGPLRLVTTTAVLSTVLGGELPA</sequence>
<keyword evidence="2" id="KW-1185">Reference proteome</keyword>
<comment type="caution">
    <text evidence="1">The sequence shown here is derived from an EMBL/GenBank/DDBJ whole genome shotgun (WGS) entry which is preliminary data.</text>
</comment>
<evidence type="ECO:0000313" key="2">
    <source>
        <dbReference type="Proteomes" id="UP001595909"/>
    </source>
</evidence>
<dbReference type="EMBL" id="JBHSIM010000003">
    <property type="protein sequence ID" value="MFC4831308.1"/>
    <property type="molecule type" value="Genomic_DNA"/>
</dbReference>
<evidence type="ECO:0000313" key="1">
    <source>
        <dbReference type="EMBL" id="MFC4831308.1"/>
    </source>
</evidence>
<proteinExistence type="predicted"/>
<dbReference type="Gene3D" id="3.10.580.10">
    <property type="entry name" value="CBS-domain"/>
    <property type="match status" value="1"/>
</dbReference>
<dbReference type="SUPFAM" id="SSF54631">
    <property type="entry name" value="CBS-domain pair"/>
    <property type="match status" value="1"/>
</dbReference>
<reference evidence="2" key="1">
    <citation type="journal article" date="2019" name="Int. J. Syst. Evol. Microbiol.">
        <title>The Global Catalogue of Microorganisms (GCM) 10K type strain sequencing project: providing services to taxonomists for standard genome sequencing and annotation.</title>
        <authorList>
            <consortium name="The Broad Institute Genomics Platform"/>
            <consortium name="The Broad Institute Genome Sequencing Center for Infectious Disease"/>
            <person name="Wu L."/>
            <person name="Ma J."/>
        </authorList>
    </citation>
    <scope>NUCLEOTIDE SEQUENCE [LARGE SCALE GENOMIC DNA]</scope>
    <source>
        <strain evidence="2">CCUG 50347</strain>
    </source>
</reference>
<name>A0ABV9RC16_9PSEU</name>
<evidence type="ECO:0008006" key="3">
    <source>
        <dbReference type="Google" id="ProtNLM"/>
    </source>
</evidence>
<protein>
    <recommendedName>
        <fullName evidence="3">CBS domain-containing protein</fullName>
    </recommendedName>
</protein>